<feature type="transmembrane region" description="Helical" evidence="5">
    <location>
        <begin position="9"/>
        <end position="30"/>
    </location>
</feature>
<keyword evidence="8" id="KW-1185">Reference proteome</keyword>
<comment type="subcellular location">
    <subcellularLocation>
        <location evidence="1">Membrane</location>
        <topology evidence="1">Multi-pass membrane protein</topology>
    </subcellularLocation>
</comment>
<dbReference type="GO" id="GO:0005886">
    <property type="term" value="C:plasma membrane"/>
    <property type="evidence" value="ECO:0007669"/>
    <property type="project" value="TreeGrafter"/>
</dbReference>
<organism evidence="7 8">
    <name type="scientific">Neiella marina</name>
    <dbReference type="NCBI Taxonomy" id="508461"/>
    <lineage>
        <taxon>Bacteria</taxon>
        <taxon>Pseudomonadati</taxon>
        <taxon>Pseudomonadota</taxon>
        <taxon>Gammaproteobacteria</taxon>
        <taxon>Alteromonadales</taxon>
        <taxon>Echinimonadaceae</taxon>
        <taxon>Neiella</taxon>
    </lineage>
</organism>
<protein>
    <submittedName>
        <fullName evidence="7">Calcium:proton antiporter</fullName>
    </submittedName>
</protein>
<dbReference type="AlphaFoldDB" id="A0A8J2U2S5"/>
<evidence type="ECO:0000256" key="4">
    <source>
        <dbReference type="ARBA" id="ARBA00023136"/>
    </source>
</evidence>
<comment type="caution">
    <text evidence="7">The sequence shown here is derived from an EMBL/GenBank/DDBJ whole genome shotgun (WGS) entry which is preliminary data.</text>
</comment>
<name>A0A8J2U2S5_9GAMM</name>
<evidence type="ECO:0000256" key="2">
    <source>
        <dbReference type="ARBA" id="ARBA00022692"/>
    </source>
</evidence>
<sequence>MIKQFKQDAALVFGLLTMVIFFTIGDNWLADLSDHSVAIGLFIWLLITMLWCAFKVVRHADALAVKLGEPYGTLVLTLTVTVIEVSLIAAVMLTGNANPLLARDTMMAVVMIVMNGLVGASLLLGGLKHSEQEYQLEGTRAFLTVITPLVVIALVLPSFTTSTTEATYTTGQQMLFGLMTIVLFGVFLAMQTIQQKHYFVQPIAAQLHHQAGESSRRHLDNHGVVYHTLMLLVTITPIVLLSKKLGVIMDFGTVELQLPVALGGIIIAAIVLTPEGLAALKAARNNKLQRSINICLGSVLATIGLTVPAVLTISLFAGQPVTLGLGPTGIVLIILTLFSAALTFGGTKTSVLQGAVHLALFFMYLILIFAP</sequence>
<feature type="transmembrane region" description="Helical" evidence="5">
    <location>
        <begin position="224"/>
        <end position="241"/>
    </location>
</feature>
<dbReference type="Proteomes" id="UP000619743">
    <property type="component" value="Unassembled WGS sequence"/>
</dbReference>
<dbReference type="GO" id="GO:0015386">
    <property type="term" value="F:potassium:proton antiporter activity"/>
    <property type="evidence" value="ECO:0007669"/>
    <property type="project" value="TreeGrafter"/>
</dbReference>
<dbReference type="EMBL" id="BMDX01000002">
    <property type="protein sequence ID" value="GGA67256.1"/>
    <property type="molecule type" value="Genomic_DNA"/>
</dbReference>
<evidence type="ECO:0000256" key="5">
    <source>
        <dbReference type="SAM" id="Phobius"/>
    </source>
</evidence>
<evidence type="ECO:0000259" key="6">
    <source>
        <dbReference type="Pfam" id="PF01699"/>
    </source>
</evidence>
<dbReference type="InterPro" id="IPR004837">
    <property type="entry name" value="NaCa_Exmemb"/>
</dbReference>
<feature type="transmembrane region" description="Helical" evidence="5">
    <location>
        <begin position="351"/>
        <end position="370"/>
    </location>
</feature>
<feature type="transmembrane region" description="Helical" evidence="5">
    <location>
        <begin position="139"/>
        <end position="159"/>
    </location>
</feature>
<dbReference type="Pfam" id="PF01699">
    <property type="entry name" value="Na_Ca_ex"/>
    <property type="match status" value="2"/>
</dbReference>
<evidence type="ECO:0000313" key="8">
    <source>
        <dbReference type="Proteomes" id="UP000619743"/>
    </source>
</evidence>
<keyword evidence="3 5" id="KW-1133">Transmembrane helix</keyword>
<dbReference type="OrthoDB" id="9787814at2"/>
<keyword evidence="4 5" id="KW-0472">Membrane</keyword>
<dbReference type="PANTHER" id="PTHR37958:SF1">
    <property type="entry name" value="SODIUM-POTASSIUM_PROTON ANTIPORTER CHAA"/>
    <property type="match status" value="1"/>
</dbReference>
<feature type="domain" description="Sodium/calcium exchanger membrane region" evidence="6">
    <location>
        <begin position="38"/>
        <end position="192"/>
    </location>
</feature>
<gene>
    <name evidence="7" type="ORF">GCM10011369_06150</name>
</gene>
<accession>A0A8J2U2S5</accession>
<keyword evidence="2 5" id="KW-0812">Transmembrane</keyword>
<feature type="transmembrane region" description="Helical" evidence="5">
    <location>
        <begin position="74"/>
        <end position="94"/>
    </location>
</feature>
<feature type="transmembrane region" description="Helical" evidence="5">
    <location>
        <begin position="292"/>
        <end position="317"/>
    </location>
</feature>
<feature type="domain" description="Sodium/calcium exchanger membrane region" evidence="6">
    <location>
        <begin position="228"/>
        <end position="369"/>
    </location>
</feature>
<feature type="transmembrane region" description="Helical" evidence="5">
    <location>
        <begin position="323"/>
        <end position="344"/>
    </location>
</feature>
<dbReference type="PANTHER" id="PTHR37958">
    <property type="entry name" value="SODIUM-POTASSIUM/PROTON ANTIPORTER CHAA"/>
    <property type="match status" value="1"/>
</dbReference>
<dbReference type="GO" id="GO:0015385">
    <property type="term" value="F:sodium:proton antiporter activity"/>
    <property type="evidence" value="ECO:0007669"/>
    <property type="project" value="TreeGrafter"/>
</dbReference>
<reference evidence="8" key="1">
    <citation type="journal article" date="2019" name="Int. J. Syst. Evol. Microbiol.">
        <title>The Global Catalogue of Microorganisms (GCM) 10K type strain sequencing project: providing services to taxonomists for standard genome sequencing and annotation.</title>
        <authorList>
            <consortium name="The Broad Institute Genomics Platform"/>
            <consortium name="The Broad Institute Genome Sequencing Center for Infectious Disease"/>
            <person name="Wu L."/>
            <person name="Ma J."/>
        </authorList>
    </citation>
    <scope>NUCLEOTIDE SEQUENCE [LARGE SCALE GENOMIC DNA]</scope>
    <source>
        <strain evidence="8">CGMCC 1.10130</strain>
    </source>
</reference>
<evidence type="ECO:0000256" key="3">
    <source>
        <dbReference type="ARBA" id="ARBA00022989"/>
    </source>
</evidence>
<evidence type="ECO:0000313" key="7">
    <source>
        <dbReference type="EMBL" id="GGA67256.1"/>
    </source>
</evidence>
<dbReference type="InterPro" id="IPR052946">
    <property type="entry name" value="Alkaline_pH_Ca-Antiporter"/>
</dbReference>
<feature type="transmembrane region" description="Helical" evidence="5">
    <location>
        <begin position="171"/>
        <end position="190"/>
    </location>
</feature>
<feature type="transmembrane region" description="Helical" evidence="5">
    <location>
        <begin position="36"/>
        <end position="54"/>
    </location>
</feature>
<feature type="transmembrane region" description="Helical" evidence="5">
    <location>
        <begin position="106"/>
        <end position="127"/>
    </location>
</feature>
<evidence type="ECO:0000256" key="1">
    <source>
        <dbReference type="ARBA" id="ARBA00004141"/>
    </source>
</evidence>
<feature type="transmembrane region" description="Helical" evidence="5">
    <location>
        <begin position="261"/>
        <end position="280"/>
    </location>
</feature>
<proteinExistence type="predicted"/>